<gene>
    <name evidence="2" type="ORF">NDU88_000065</name>
</gene>
<dbReference type="Proteomes" id="UP001066276">
    <property type="component" value="Chromosome 4_2"/>
</dbReference>
<dbReference type="EMBL" id="JANPWB010000008">
    <property type="protein sequence ID" value="KAJ1159558.1"/>
    <property type="molecule type" value="Genomic_DNA"/>
</dbReference>
<keyword evidence="3" id="KW-1185">Reference proteome</keyword>
<evidence type="ECO:0000313" key="3">
    <source>
        <dbReference type="Proteomes" id="UP001066276"/>
    </source>
</evidence>
<reference evidence="2" key="1">
    <citation type="journal article" date="2022" name="bioRxiv">
        <title>Sequencing and chromosome-scale assembly of the giantPleurodeles waltlgenome.</title>
        <authorList>
            <person name="Brown T."/>
            <person name="Elewa A."/>
            <person name="Iarovenko S."/>
            <person name="Subramanian E."/>
            <person name="Araus A.J."/>
            <person name="Petzold A."/>
            <person name="Susuki M."/>
            <person name="Suzuki K.-i.T."/>
            <person name="Hayashi T."/>
            <person name="Toyoda A."/>
            <person name="Oliveira C."/>
            <person name="Osipova E."/>
            <person name="Leigh N.D."/>
            <person name="Simon A."/>
            <person name="Yun M.H."/>
        </authorList>
    </citation>
    <scope>NUCLEOTIDE SEQUENCE</scope>
    <source>
        <strain evidence="2">20211129_DDA</strain>
        <tissue evidence="2">Liver</tissue>
    </source>
</reference>
<evidence type="ECO:0000313" key="2">
    <source>
        <dbReference type="EMBL" id="KAJ1159558.1"/>
    </source>
</evidence>
<proteinExistence type="predicted"/>
<comment type="caution">
    <text evidence="2">The sequence shown here is derived from an EMBL/GenBank/DDBJ whole genome shotgun (WGS) entry which is preliminary data.</text>
</comment>
<protein>
    <submittedName>
        <fullName evidence="2">Uncharacterized protein</fullName>
    </submittedName>
</protein>
<evidence type="ECO:0000256" key="1">
    <source>
        <dbReference type="SAM" id="MobiDB-lite"/>
    </source>
</evidence>
<sequence>MLQRGSVGVPGESLATLTLLRGADFGPPPSPFCSSVQLRIFLMCLEGQIPRSLCPDSGCGCSERGPLAPPDSPPLCFFRARTSGPGSTLSAPPRSSDRCPLARFLAVVFLWGPHLGPPLHTLGTPSVQRAPSGPSAVTR</sequence>
<dbReference type="AlphaFoldDB" id="A0AAV7S929"/>
<name>A0AAV7S929_PLEWA</name>
<feature type="compositionally biased region" description="Polar residues" evidence="1">
    <location>
        <begin position="123"/>
        <end position="139"/>
    </location>
</feature>
<feature type="region of interest" description="Disordered" evidence="1">
    <location>
        <begin position="120"/>
        <end position="139"/>
    </location>
</feature>
<organism evidence="2 3">
    <name type="scientific">Pleurodeles waltl</name>
    <name type="common">Iberian ribbed newt</name>
    <dbReference type="NCBI Taxonomy" id="8319"/>
    <lineage>
        <taxon>Eukaryota</taxon>
        <taxon>Metazoa</taxon>
        <taxon>Chordata</taxon>
        <taxon>Craniata</taxon>
        <taxon>Vertebrata</taxon>
        <taxon>Euteleostomi</taxon>
        <taxon>Amphibia</taxon>
        <taxon>Batrachia</taxon>
        <taxon>Caudata</taxon>
        <taxon>Salamandroidea</taxon>
        <taxon>Salamandridae</taxon>
        <taxon>Pleurodelinae</taxon>
        <taxon>Pleurodeles</taxon>
    </lineage>
</organism>
<accession>A0AAV7S929</accession>